<feature type="compositionally biased region" description="Basic and acidic residues" evidence="3">
    <location>
        <begin position="301"/>
        <end position="331"/>
    </location>
</feature>
<evidence type="ECO:0000313" key="7">
    <source>
        <dbReference type="Proteomes" id="UP000634136"/>
    </source>
</evidence>
<feature type="compositionally biased region" description="Polar residues" evidence="3">
    <location>
        <begin position="283"/>
        <end position="295"/>
    </location>
</feature>
<feature type="compositionally biased region" description="Basic and acidic residues" evidence="3">
    <location>
        <begin position="154"/>
        <end position="166"/>
    </location>
</feature>
<dbReference type="SUPFAM" id="SSF54928">
    <property type="entry name" value="RNA-binding domain, RBD"/>
    <property type="match status" value="1"/>
</dbReference>
<keyword evidence="1" id="KW-0863">Zinc-finger</keyword>
<sequence length="622" mass="70063">MSLYIGNLSERTRRDELEHVFRRFGHCNVQLKREGYGFVVYDFPPDADTALRALQGRNICGEPLTLTWSNKQPKSFQRFAGGGRNYEMQRGRKPNLNEWRNYKIDTDVRNKSIGIPSEERGYRPDDLKDYAGEQTDYRGDFPDDGGGVLPNPEDNGRWGEPIHDPSIDNGNESAVDFDQYEPYHGYERKHENDNHQIDYSGSSPAENPPKNLGRVKIGDKTSNHPNDPAYRLTCYRCGDSGHKMRNCPKENSFQRKYKRLDDGQDGKINRKHRAAVELNKFGSGSSVKLQSSGDTSLMRHQRNERGKETEQAQRNNYEGKKRSKREIESPKKSSVKKARRSVTSSLPSDHTASHVHSISQSSKSMQKPHSHSRSRSVSSSARSSSPNLRSLSVSLGQSLLSSPNKVHLNSKGSTFNAIAPESLDHLVAGGQQIDRNLELDKDKSKDTIIAVNGNAALYTNLVDGVGKDQYVQDNNENDVLFSTSDKLANLTKSLPNSRALAAGNLSSEMMKETENVRHSGSLVMDNIPPVHLATMSSEEMCMVFKHYGLELPKDDEQNLTVDAFFGSARLWPWHIIYYRRLKKGPISTENYARRVAQNQEFGIVDKYIRSSSGWGEMNRGSS</sequence>
<comment type="caution">
    <text evidence="6">The sequence shown here is derived from an EMBL/GenBank/DDBJ whole genome shotgun (WGS) entry which is preliminary data.</text>
</comment>
<dbReference type="PROSITE" id="PS50158">
    <property type="entry name" value="ZF_CCHC"/>
    <property type="match status" value="1"/>
</dbReference>
<keyword evidence="2" id="KW-0694">RNA-binding</keyword>
<dbReference type="Gene3D" id="4.10.60.10">
    <property type="entry name" value="Zinc finger, CCHC-type"/>
    <property type="match status" value="1"/>
</dbReference>
<dbReference type="GO" id="GO:0008270">
    <property type="term" value="F:zinc ion binding"/>
    <property type="evidence" value="ECO:0007669"/>
    <property type="project" value="UniProtKB-KW"/>
</dbReference>
<protein>
    <submittedName>
        <fullName evidence="6">Serine/arginine-rich splicing factor 4-like</fullName>
    </submittedName>
</protein>
<dbReference type="CDD" id="cd00590">
    <property type="entry name" value="RRM_SF"/>
    <property type="match status" value="1"/>
</dbReference>
<feature type="region of interest" description="Disordered" evidence="3">
    <location>
        <begin position="193"/>
        <end position="231"/>
    </location>
</feature>
<dbReference type="InterPro" id="IPR001878">
    <property type="entry name" value="Znf_CCHC"/>
</dbReference>
<feature type="domain" description="CCHC-type" evidence="5">
    <location>
        <begin position="234"/>
        <end position="249"/>
    </location>
</feature>
<feature type="domain" description="RRM" evidence="4">
    <location>
        <begin position="1"/>
        <end position="71"/>
    </location>
</feature>
<dbReference type="InterPro" id="IPR035979">
    <property type="entry name" value="RBD_domain_sf"/>
</dbReference>
<evidence type="ECO:0000313" key="6">
    <source>
        <dbReference type="EMBL" id="KAF7804254.1"/>
    </source>
</evidence>
<evidence type="ECO:0000256" key="2">
    <source>
        <dbReference type="PROSITE-ProRule" id="PRU00176"/>
    </source>
</evidence>
<dbReference type="Gene3D" id="3.30.70.330">
    <property type="match status" value="1"/>
</dbReference>
<keyword evidence="1" id="KW-0479">Metal-binding</keyword>
<evidence type="ECO:0000259" key="5">
    <source>
        <dbReference type="PROSITE" id="PS50158"/>
    </source>
</evidence>
<keyword evidence="7" id="KW-1185">Reference proteome</keyword>
<evidence type="ECO:0000259" key="4">
    <source>
        <dbReference type="PROSITE" id="PS50102"/>
    </source>
</evidence>
<dbReference type="PANTHER" id="PTHR48038">
    <property type="entry name" value="RIBONUCLEOPROTEIN RB97D"/>
    <property type="match status" value="1"/>
</dbReference>
<gene>
    <name evidence="6" type="ORF">G2W53_043365</name>
</gene>
<feature type="compositionally biased region" description="Low complexity" evidence="3">
    <location>
        <begin position="375"/>
        <end position="389"/>
    </location>
</feature>
<dbReference type="Proteomes" id="UP000634136">
    <property type="component" value="Unassembled WGS sequence"/>
</dbReference>
<dbReference type="SUPFAM" id="SSF57756">
    <property type="entry name" value="Retrovirus zinc finger-like domains"/>
    <property type="match status" value="1"/>
</dbReference>
<name>A0A834SVF6_9FABA</name>
<dbReference type="InterPro" id="IPR012677">
    <property type="entry name" value="Nucleotide-bd_a/b_plait_sf"/>
</dbReference>
<dbReference type="EMBL" id="JAAIUW010000013">
    <property type="protein sequence ID" value="KAF7804254.1"/>
    <property type="molecule type" value="Genomic_DNA"/>
</dbReference>
<feature type="region of interest" description="Disordered" evidence="3">
    <location>
        <begin position="138"/>
        <end position="175"/>
    </location>
</feature>
<dbReference type="Pfam" id="PF00076">
    <property type="entry name" value="RRM_1"/>
    <property type="match status" value="1"/>
</dbReference>
<dbReference type="SMART" id="SM00343">
    <property type="entry name" value="ZnF_C2HC"/>
    <property type="match status" value="1"/>
</dbReference>
<feature type="region of interest" description="Disordered" evidence="3">
    <location>
        <begin position="283"/>
        <end position="389"/>
    </location>
</feature>
<dbReference type="PROSITE" id="PS50102">
    <property type="entry name" value="RRM"/>
    <property type="match status" value="1"/>
</dbReference>
<dbReference type="SMART" id="SM00360">
    <property type="entry name" value="RRM"/>
    <property type="match status" value="1"/>
</dbReference>
<dbReference type="InterPro" id="IPR036875">
    <property type="entry name" value="Znf_CCHC_sf"/>
</dbReference>
<dbReference type="GO" id="GO:0003723">
    <property type="term" value="F:RNA binding"/>
    <property type="evidence" value="ECO:0007669"/>
    <property type="project" value="UniProtKB-UniRule"/>
</dbReference>
<organism evidence="6 7">
    <name type="scientific">Senna tora</name>
    <dbReference type="NCBI Taxonomy" id="362788"/>
    <lineage>
        <taxon>Eukaryota</taxon>
        <taxon>Viridiplantae</taxon>
        <taxon>Streptophyta</taxon>
        <taxon>Embryophyta</taxon>
        <taxon>Tracheophyta</taxon>
        <taxon>Spermatophyta</taxon>
        <taxon>Magnoliopsida</taxon>
        <taxon>eudicotyledons</taxon>
        <taxon>Gunneridae</taxon>
        <taxon>Pentapetalae</taxon>
        <taxon>rosids</taxon>
        <taxon>fabids</taxon>
        <taxon>Fabales</taxon>
        <taxon>Fabaceae</taxon>
        <taxon>Caesalpinioideae</taxon>
        <taxon>Cassia clade</taxon>
        <taxon>Senna</taxon>
    </lineage>
</organism>
<dbReference type="OrthoDB" id="5970at2759"/>
<dbReference type="InterPro" id="IPR000504">
    <property type="entry name" value="RRM_dom"/>
</dbReference>
<dbReference type="AlphaFoldDB" id="A0A834SVF6"/>
<feature type="compositionally biased region" description="Low complexity" evidence="3">
    <location>
        <begin position="354"/>
        <end position="365"/>
    </location>
</feature>
<accession>A0A834SVF6</accession>
<dbReference type="Pfam" id="PF00098">
    <property type="entry name" value="zf-CCHC"/>
    <property type="match status" value="1"/>
</dbReference>
<proteinExistence type="predicted"/>
<dbReference type="PANTHER" id="PTHR48038:SF2">
    <property type="entry name" value="OS02G0536400 PROTEIN"/>
    <property type="match status" value="1"/>
</dbReference>
<evidence type="ECO:0000256" key="3">
    <source>
        <dbReference type="SAM" id="MobiDB-lite"/>
    </source>
</evidence>
<keyword evidence="1" id="KW-0862">Zinc</keyword>
<reference evidence="6" key="1">
    <citation type="submission" date="2020-09" db="EMBL/GenBank/DDBJ databases">
        <title>Genome-Enabled Discovery of Anthraquinone Biosynthesis in Senna tora.</title>
        <authorList>
            <person name="Kang S.-H."/>
            <person name="Pandey R.P."/>
            <person name="Lee C.-M."/>
            <person name="Sim J.-S."/>
            <person name="Jeong J.-T."/>
            <person name="Choi B.-S."/>
            <person name="Jung M."/>
            <person name="Ginzburg D."/>
            <person name="Zhao K."/>
            <person name="Won S.Y."/>
            <person name="Oh T.-J."/>
            <person name="Yu Y."/>
            <person name="Kim N.-H."/>
            <person name="Lee O.R."/>
            <person name="Lee T.-H."/>
            <person name="Bashyal P."/>
            <person name="Kim T.-S."/>
            <person name="Lee W.-H."/>
            <person name="Kawkins C."/>
            <person name="Kim C.-K."/>
            <person name="Kim J.S."/>
            <person name="Ahn B.O."/>
            <person name="Rhee S.Y."/>
            <person name="Sohng J.K."/>
        </authorList>
    </citation>
    <scope>NUCLEOTIDE SEQUENCE</scope>
    <source>
        <tissue evidence="6">Leaf</tissue>
    </source>
</reference>
<evidence type="ECO:0000256" key="1">
    <source>
        <dbReference type="PROSITE-ProRule" id="PRU00047"/>
    </source>
</evidence>